<organism evidence="2 3">
    <name type="scientific">Mesomycoplasma molare</name>
    <dbReference type="NCBI Taxonomy" id="171288"/>
    <lineage>
        <taxon>Bacteria</taxon>
        <taxon>Bacillati</taxon>
        <taxon>Mycoplasmatota</taxon>
        <taxon>Mycoplasmoidales</taxon>
        <taxon>Metamycoplasmataceae</taxon>
        <taxon>Mesomycoplasma</taxon>
    </lineage>
</organism>
<dbReference type="PANTHER" id="PTHR10000:SF25">
    <property type="entry name" value="PHOSPHATASE YKRA-RELATED"/>
    <property type="match status" value="1"/>
</dbReference>
<dbReference type="Gene3D" id="3.30.1240.10">
    <property type="match status" value="1"/>
</dbReference>
<dbReference type="SUPFAM" id="SSF56784">
    <property type="entry name" value="HAD-like"/>
    <property type="match status" value="1"/>
</dbReference>
<dbReference type="PANTHER" id="PTHR10000">
    <property type="entry name" value="PHOSPHOSERINE PHOSPHATASE"/>
    <property type="match status" value="1"/>
</dbReference>
<accession>A0ABY5TX31</accession>
<keyword evidence="3" id="KW-1185">Reference proteome</keyword>
<evidence type="ECO:0000256" key="1">
    <source>
        <dbReference type="ARBA" id="ARBA00034778"/>
    </source>
</evidence>
<dbReference type="PROSITE" id="PS01229">
    <property type="entry name" value="COF_2"/>
    <property type="match status" value="1"/>
</dbReference>
<sequence>MEKYKLFSFDIDGTLLPYTNKDFYPEIKEMFVKLKEKNKVVVFCTGREMITIGSLLDDVSVDYFLGANGSFIYDCKSKKIIYEDKISHKEFKMLSNFLENEKCDHSVMTENYGYFSEGHSFDNWFLRDHVEKFKNLNELEFEKENLHIITVKTSDPNMIEKTKKFLKENNLDLEINSTWSKGFFINKINSNKASGLKKLGKILNIDLSEMMAFGDGSNDYEMIKEVGYGVAMEGAPDYVVEVANDKTSSATEMGTYLKLKELGIIS</sequence>
<dbReference type="InterPro" id="IPR000150">
    <property type="entry name" value="Cof"/>
</dbReference>
<dbReference type="GO" id="GO:0016787">
    <property type="term" value="F:hydrolase activity"/>
    <property type="evidence" value="ECO:0007669"/>
    <property type="project" value="UniProtKB-KW"/>
</dbReference>
<dbReference type="SFLD" id="SFLDS00003">
    <property type="entry name" value="Haloacid_Dehalogenase"/>
    <property type="match status" value="1"/>
</dbReference>
<comment type="similarity">
    <text evidence="1">Belongs to the HAD-like hydrolase superfamily. Cof family.</text>
</comment>
<protein>
    <submittedName>
        <fullName evidence="2">Cof-type HAD-IIB family hydrolase</fullName>
    </submittedName>
</protein>
<dbReference type="RefSeq" id="WP_027123110.1">
    <property type="nucleotide sequence ID" value="NZ_CP103423.1"/>
</dbReference>
<dbReference type="NCBIfam" id="NF045966">
    <property type="entry name" value="YcsE_rel_Pase"/>
    <property type="match status" value="1"/>
</dbReference>
<dbReference type="NCBIfam" id="TIGR01484">
    <property type="entry name" value="HAD-SF-IIB"/>
    <property type="match status" value="1"/>
</dbReference>
<dbReference type="InterPro" id="IPR006379">
    <property type="entry name" value="HAD-SF_hydro_IIB"/>
</dbReference>
<dbReference type="NCBIfam" id="TIGR00099">
    <property type="entry name" value="Cof-subfamily"/>
    <property type="match status" value="1"/>
</dbReference>
<gene>
    <name evidence="2" type="ORF">NX772_03195</name>
</gene>
<dbReference type="Gene3D" id="3.40.50.1000">
    <property type="entry name" value="HAD superfamily/HAD-like"/>
    <property type="match status" value="1"/>
</dbReference>
<dbReference type="SFLD" id="SFLDG01140">
    <property type="entry name" value="C2.B:_Phosphomannomutase_and_P"/>
    <property type="match status" value="1"/>
</dbReference>
<keyword evidence="2" id="KW-0378">Hydrolase</keyword>
<reference evidence="2" key="1">
    <citation type="submission" date="2022-08" db="EMBL/GenBank/DDBJ databases">
        <title>Complete genome sequence of Mycoplasma molare type strain H 542.</title>
        <authorList>
            <person name="Spergser J."/>
        </authorList>
    </citation>
    <scope>NUCLEOTIDE SEQUENCE</scope>
    <source>
        <strain evidence="2">H 542</strain>
    </source>
</reference>
<dbReference type="Proteomes" id="UP001058364">
    <property type="component" value="Chromosome"/>
</dbReference>
<dbReference type="Pfam" id="PF08282">
    <property type="entry name" value="Hydrolase_3"/>
    <property type="match status" value="1"/>
</dbReference>
<proteinExistence type="inferred from homology"/>
<evidence type="ECO:0000313" key="2">
    <source>
        <dbReference type="EMBL" id="UWD34086.1"/>
    </source>
</evidence>
<evidence type="ECO:0000313" key="3">
    <source>
        <dbReference type="Proteomes" id="UP001058364"/>
    </source>
</evidence>
<dbReference type="InterPro" id="IPR023214">
    <property type="entry name" value="HAD_sf"/>
</dbReference>
<dbReference type="EMBL" id="CP103423">
    <property type="protein sequence ID" value="UWD34086.1"/>
    <property type="molecule type" value="Genomic_DNA"/>
</dbReference>
<dbReference type="InterPro" id="IPR036412">
    <property type="entry name" value="HAD-like_sf"/>
</dbReference>
<name>A0ABY5TX31_9BACT</name>